<protein>
    <recommendedName>
        <fullName evidence="5">Peptidase M14 domain-containing protein</fullName>
    </recommendedName>
</protein>
<organism evidence="6">
    <name type="scientific">Amphimedon queenslandica</name>
    <name type="common">Sponge</name>
    <dbReference type="NCBI Taxonomy" id="400682"/>
    <lineage>
        <taxon>Eukaryota</taxon>
        <taxon>Metazoa</taxon>
        <taxon>Porifera</taxon>
        <taxon>Demospongiae</taxon>
        <taxon>Heteroscleromorpha</taxon>
        <taxon>Haplosclerida</taxon>
        <taxon>Niphatidae</taxon>
        <taxon>Amphimedon</taxon>
    </lineage>
</organism>
<dbReference type="Gene3D" id="2.60.40.3120">
    <property type="match status" value="1"/>
</dbReference>
<feature type="compositionally biased region" description="Basic and acidic residues" evidence="4">
    <location>
        <begin position="902"/>
        <end position="914"/>
    </location>
</feature>
<feature type="region of interest" description="Disordered" evidence="4">
    <location>
        <begin position="893"/>
        <end position="928"/>
    </location>
</feature>
<feature type="compositionally biased region" description="Basic and acidic residues" evidence="4">
    <location>
        <begin position="845"/>
        <end position="864"/>
    </location>
</feature>
<comment type="cofactor">
    <cofactor evidence="1">
        <name>Zn(2+)</name>
        <dbReference type="ChEBI" id="CHEBI:29105"/>
    </cofactor>
</comment>
<feature type="compositionally biased region" description="Basic and acidic residues" evidence="4">
    <location>
        <begin position="66"/>
        <end position="87"/>
    </location>
</feature>
<dbReference type="PANTHER" id="PTHR12756">
    <property type="entry name" value="CYTOSOLIC CARBOXYPEPTIDASE"/>
    <property type="match status" value="1"/>
</dbReference>
<feature type="compositionally biased region" description="Basic and acidic residues" evidence="4">
    <location>
        <begin position="262"/>
        <end position="285"/>
    </location>
</feature>
<feature type="compositionally biased region" description="Basic and acidic residues" evidence="4">
    <location>
        <begin position="138"/>
        <end position="153"/>
    </location>
</feature>
<dbReference type="KEGG" id="aqu:100633206"/>
<name>A0A1X7VBP0_AMPQE</name>
<dbReference type="PROSITE" id="PS52035">
    <property type="entry name" value="PEPTIDASE_M14"/>
    <property type="match status" value="1"/>
</dbReference>
<feature type="active site" description="Proton donor/acceptor" evidence="3">
    <location>
        <position position="655"/>
    </location>
</feature>
<accession>A0A1X7VBP0</accession>
<dbReference type="PANTHER" id="PTHR12756:SF45">
    <property type="entry name" value="CYTOSOLIC CARBOXYPEPTIDASE NNA1"/>
    <property type="match status" value="1"/>
</dbReference>
<feature type="domain" description="Peptidase M14" evidence="5">
    <location>
        <begin position="419"/>
        <end position="694"/>
    </location>
</feature>
<dbReference type="OrthoDB" id="10253041at2759"/>
<dbReference type="GO" id="GO:0006508">
    <property type="term" value="P:proteolysis"/>
    <property type="evidence" value="ECO:0007669"/>
    <property type="project" value="InterPro"/>
</dbReference>
<evidence type="ECO:0000256" key="2">
    <source>
        <dbReference type="ARBA" id="ARBA00005988"/>
    </source>
</evidence>
<feature type="region of interest" description="Disordered" evidence="4">
    <location>
        <begin position="1036"/>
        <end position="1078"/>
    </location>
</feature>
<reference evidence="6" key="2">
    <citation type="submission" date="2017-05" db="UniProtKB">
        <authorList>
            <consortium name="EnsemblMetazoa"/>
        </authorList>
    </citation>
    <scope>IDENTIFICATION</scope>
</reference>
<dbReference type="GO" id="GO:0004181">
    <property type="term" value="F:metallocarboxypeptidase activity"/>
    <property type="evidence" value="ECO:0007669"/>
    <property type="project" value="InterPro"/>
</dbReference>
<evidence type="ECO:0000256" key="3">
    <source>
        <dbReference type="PROSITE-ProRule" id="PRU01379"/>
    </source>
</evidence>
<evidence type="ECO:0000256" key="4">
    <source>
        <dbReference type="SAM" id="MobiDB-lite"/>
    </source>
</evidence>
<feature type="region of interest" description="Disordered" evidence="4">
    <location>
        <begin position="247"/>
        <end position="285"/>
    </location>
</feature>
<dbReference type="InterPro" id="IPR040626">
    <property type="entry name" value="Pepdidase_M14_N"/>
</dbReference>
<proteinExistence type="inferred from homology"/>
<comment type="similarity">
    <text evidence="2 3">Belongs to the peptidase M14 family.</text>
</comment>
<dbReference type="InterPro" id="IPR000834">
    <property type="entry name" value="Peptidase_M14"/>
</dbReference>
<reference evidence="7" key="1">
    <citation type="journal article" date="2010" name="Nature">
        <title>The Amphimedon queenslandica genome and the evolution of animal complexity.</title>
        <authorList>
            <person name="Srivastava M."/>
            <person name="Simakov O."/>
            <person name="Chapman J."/>
            <person name="Fahey B."/>
            <person name="Gauthier M.E."/>
            <person name="Mitros T."/>
            <person name="Richards G.S."/>
            <person name="Conaco C."/>
            <person name="Dacre M."/>
            <person name="Hellsten U."/>
            <person name="Larroux C."/>
            <person name="Putnam N.H."/>
            <person name="Stanke M."/>
            <person name="Adamska M."/>
            <person name="Darling A."/>
            <person name="Degnan S.M."/>
            <person name="Oakley T.H."/>
            <person name="Plachetzki D.C."/>
            <person name="Zhai Y."/>
            <person name="Adamski M."/>
            <person name="Calcino A."/>
            <person name="Cummins S.F."/>
            <person name="Goodstein D.M."/>
            <person name="Harris C."/>
            <person name="Jackson D.J."/>
            <person name="Leys S.P."/>
            <person name="Shu S."/>
            <person name="Woodcroft B.J."/>
            <person name="Vervoort M."/>
            <person name="Kosik K.S."/>
            <person name="Manning G."/>
            <person name="Degnan B.M."/>
            <person name="Rokhsar D.S."/>
        </authorList>
    </citation>
    <scope>NUCLEOTIDE SEQUENCE [LARGE SCALE GENOMIC DNA]</scope>
</reference>
<dbReference type="GO" id="GO:0008270">
    <property type="term" value="F:zinc ion binding"/>
    <property type="evidence" value="ECO:0007669"/>
    <property type="project" value="InterPro"/>
</dbReference>
<evidence type="ECO:0000256" key="1">
    <source>
        <dbReference type="ARBA" id="ARBA00001947"/>
    </source>
</evidence>
<dbReference type="Proteomes" id="UP000007879">
    <property type="component" value="Unassembled WGS sequence"/>
</dbReference>
<dbReference type="InParanoid" id="A0A1X7VBP0"/>
<feature type="compositionally biased region" description="Pro residues" evidence="4">
    <location>
        <begin position="1064"/>
        <end position="1078"/>
    </location>
</feature>
<dbReference type="EnsemblMetazoa" id="XM_003384777.2">
    <property type="protein sequence ID" value="XP_003384825.1"/>
    <property type="gene ID" value="LOC100633206"/>
</dbReference>
<sequence>MDSSSESCGGKGQFLCLQNLFADDGESESSGDDSASDREWKEAVRAAVETEIEYQVQLRLALEGKGAAREGMKRHGEEIEESAEMHVMRGKRQQPQKDDHLRSITPEAGEEKDPTSSLENDKEIPEATSIKVPNNKHSTVEAEERVKEKEDASKVSQQRHQSIYEYVTSKYGAPTDQLQHLLKAGTYHCLSEEERVRIGIDKRVKWPVECNIALPTQTHQRIEKQSKVPLEFFEPLLGNQRPLRNYTGPRPVVYDGQNGGPIERRKEVEEEGKVEKEKRGGGERGRVGLTFESRFESGNLRQAMQVDEYEYDLVLNTDLYTEKHTQWFYFKVSGMTPNVTYTFNIINFFKKDSLYNHGMKILMYSEIDSSWQRVGYDISYRRLQSHSSPLLKQGNTYHYLSWKMEFVHDGDTVYFSHCYPYTFSSLLSFLDQLEEDTKSKKILKRQTLCETLAGNPCPLLTITDFENQEECWAQRMGVVFMARVHPGETNSSWMMHGILKYLTSDNKHAKYLRSHFVFKIIPILNPDGVIVGNYRTSLTGVDLNRIYKNPVEKLFPTVYHAKKLVQSFMEERKIALYVDLHGHSRNQNIFMYGCHTPQCDHTHFLQERVVPWLLSQISKEKFSFKSCKFAVQRCKESTGRVSLWRMGVANSFTMEASFCGTNLTRPTPLHFNQQDLIDSGRELCEMLLKMQHYLKSASYQYKVHCRIAEYYLQQLDPEEKTADSSKDHALPDLVTIAEEASVERKRRVRQQMSKCLRLFHGTSMKELERESSTSGSDSEDDDFKYKTKHKTRQVRKKHKRHQEPPPPPPPPPPVLSNHHHTNSSQLTSPSEPKPKPVKQQNKDNAVQDKEKSDKTGDEKEKETSKQINSAPPRLQRASHPLHSWRFINKYANRSNGGIPMFSEERQKERQEKARLKSQSLTTQSSNSEANKLQSVFHLTANELCSPAAVTASKGSSRATPSLPPIPFTSKSHSHFSSATWSPGTHFPMIPIETGLSRKGQNQYHNSNTEREGDSHYEVIKKLIESRRQISRPLKIQMPPHSVQPTGSVRPNKRQPHINGSVHKVPPPPLPPSLPPSLPGLPPELTQYISEVWRKHAVSHF</sequence>
<dbReference type="EnsemblMetazoa" id="Aqu2.1.37710_001">
    <property type="protein sequence ID" value="Aqu2.1.37710_001"/>
    <property type="gene ID" value="Aqu2.1.37710"/>
</dbReference>
<feature type="compositionally biased region" description="Basic residues" evidence="4">
    <location>
        <begin position="786"/>
        <end position="801"/>
    </location>
</feature>
<dbReference type="InterPro" id="IPR050821">
    <property type="entry name" value="Cytosolic_carboxypeptidase"/>
</dbReference>
<feature type="region of interest" description="Disordered" evidence="4">
    <location>
        <begin position="765"/>
        <end position="881"/>
    </location>
</feature>
<feature type="compositionally biased region" description="Basic and acidic residues" evidence="4">
    <location>
        <begin position="109"/>
        <end position="125"/>
    </location>
</feature>
<evidence type="ECO:0000259" key="5">
    <source>
        <dbReference type="PROSITE" id="PS52035"/>
    </source>
</evidence>
<evidence type="ECO:0000313" key="7">
    <source>
        <dbReference type="Proteomes" id="UP000007879"/>
    </source>
</evidence>
<dbReference type="Pfam" id="PF00246">
    <property type="entry name" value="Peptidase_M14"/>
    <property type="match status" value="1"/>
</dbReference>
<dbReference type="AlphaFoldDB" id="A0A1X7VBP0"/>
<evidence type="ECO:0000313" key="6">
    <source>
        <dbReference type="EnsemblMetazoa" id="Aqu2.1.37710_001"/>
    </source>
</evidence>
<dbReference type="Gene3D" id="3.40.630.10">
    <property type="entry name" value="Zn peptidases"/>
    <property type="match status" value="1"/>
</dbReference>
<feature type="compositionally biased region" description="Polar residues" evidence="4">
    <location>
        <begin position="916"/>
        <end position="928"/>
    </location>
</feature>
<feature type="region of interest" description="Disordered" evidence="4">
    <location>
        <begin position="64"/>
        <end position="157"/>
    </location>
</feature>
<keyword evidence="7" id="KW-1185">Reference proteome</keyword>
<feature type="region of interest" description="Disordered" evidence="4">
    <location>
        <begin position="23"/>
        <end position="42"/>
    </location>
</feature>
<dbReference type="SUPFAM" id="SSF53187">
    <property type="entry name" value="Zn-dependent exopeptidases"/>
    <property type="match status" value="1"/>
</dbReference>
<feature type="compositionally biased region" description="Pro residues" evidence="4">
    <location>
        <begin position="804"/>
        <end position="814"/>
    </location>
</feature>
<dbReference type="Pfam" id="PF18027">
    <property type="entry name" value="Pepdidase_M14_N"/>
    <property type="match status" value="1"/>
</dbReference>
<gene>
    <name evidence="6" type="primary">100633206</name>
</gene>